<organism evidence="2">
    <name type="scientific">Emiliania huxleyi</name>
    <name type="common">Coccolithophore</name>
    <name type="synonym">Pontosphaera huxleyi</name>
    <dbReference type="NCBI Taxonomy" id="2903"/>
    <lineage>
        <taxon>Eukaryota</taxon>
        <taxon>Haptista</taxon>
        <taxon>Haptophyta</taxon>
        <taxon>Prymnesiophyceae</taxon>
        <taxon>Isochrysidales</taxon>
        <taxon>Noelaerhabdaceae</taxon>
        <taxon>Emiliania</taxon>
    </lineage>
</organism>
<feature type="compositionally biased region" description="Pro residues" evidence="1">
    <location>
        <begin position="225"/>
        <end position="237"/>
    </location>
</feature>
<evidence type="ECO:0000313" key="2">
    <source>
        <dbReference type="EMBL" id="CAE0555659.1"/>
    </source>
</evidence>
<accession>A0A7S3SIY2</accession>
<feature type="region of interest" description="Disordered" evidence="1">
    <location>
        <begin position="1"/>
        <end position="32"/>
    </location>
</feature>
<proteinExistence type="predicted"/>
<dbReference type="EMBL" id="HBIR01027689">
    <property type="protein sequence ID" value="CAE0555659.1"/>
    <property type="molecule type" value="Transcribed_RNA"/>
</dbReference>
<feature type="compositionally biased region" description="Pro residues" evidence="1">
    <location>
        <begin position="263"/>
        <end position="275"/>
    </location>
</feature>
<evidence type="ECO:0000256" key="1">
    <source>
        <dbReference type="SAM" id="MobiDB-lite"/>
    </source>
</evidence>
<feature type="region of interest" description="Disordered" evidence="1">
    <location>
        <begin position="207"/>
        <end position="285"/>
    </location>
</feature>
<dbReference type="AlphaFoldDB" id="A0A7S3SIY2"/>
<gene>
    <name evidence="2" type="ORF">EHUX00137_LOCUS21368</name>
</gene>
<reference evidence="2" key="1">
    <citation type="submission" date="2021-01" db="EMBL/GenBank/DDBJ databases">
        <authorList>
            <person name="Corre E."/>
            <person name="Pelletier E."/>
            <person name="Niang G."/>
            <person name="Scheremetjew M."/>
            <person name="Finn R."/>
            <person name="Kale V."/>
            <person name="Holt S."/>
            <person name="Cochrane G."/>
            <person name="Meng A."/>
            <person name="Brown T."/>
            <person name="Cohen L."/>
        </authorList>
    </citation>
    <scope>NUCLEOTIDE SEQUENCE</scope>
    <source>
        <strain evidence="2">379</strain>
    </source>
</reference>
<sequence length="285" mass="29882">MSLSGGSRQKVWWPRSQESHSRMSSSRSPVPQRTQLYVASASASSARSSSSVGSGLRCTSGSTARTWNVSGRYSSKVASASGYLSATFLLLPLGYPSAGLPLGGCLSALPLGCISATVRLPRTAAVRGCLSAAEPRLPLRYLLSLTSITPAASFLETVATLLLQSGHEDSVSSTHRQMHAKQKVCWQQSSAPRSPKLVSSRMVAAMQMEQKSSSALPHGGAERPPGAPPAPLAPPPLRRFSDAVRGRPAEPREPTPLAVAWPPTEPEQAPDPDPSTKPVGRGVAG</sequence>
<protein>
    <submittedName>
        <fullName evidence="2">Uncharacterized protein</fullName>
    </submittedName>
</protein>
<name>A0A7S3SIY2_EMIHU</name>
<feature type="compositionally biased region" description="Basic and acidic residues" evidence="1">
    <location>
        <begin position="239"/>
        <end position="253"/>
    </location>
</feature>